<dbReference type="AlphaFoldDB" id="A0A1W4XBV7"/>
<dbReference type="FunFam" id="2.40.10.10:FF:000068">
    <property type="entry name" value="transmembrane protease serine 2"/>
    <property type="match status" value="1"/>
</dbReference>
<dbReference type="InterPro" id="IPR001254">
    <property type="entry name" value="Trypsin_dom"/>
</dbReference>
<dbReference type="InterPro" id="IPR043504">
    <property type="entry name" value="Peptidase_S1_PA_chymotrypsin"/>
</dbReference>
<organism evidence="8 9">
    <name type="scientific">Agrilus planipennis</name>
    <name type="common">Emerald ash borer</name>
    <name type="synonym">Agrilus marcopoli</name>
    <dbReference type="NCBI Taxonomy" id="224129"/>
    <lineage>
        <taxon>Eukaryota</taxon>
        <taxon>Metazoa</taxon>
        <taxon>Ecdysozoa</taxon>
        <taxon>Arthropoda</taxon>
        <taxon>Hexapoda</taxon>
        <taxon>Insecta</taxon>
        <taxon>Pterygota</taxon>
        <taxon>Neoptera</taxon>
        <taxon>Endopterygota</taxon>
        <taxon>Coleoptera</taxon>
        <taxon>Polyphaga</taxon>
        <taxon>Elateriformia</taxon>
        <taxon>Buprestoidea</taxon>
        <taxon>Buprestidae</taxon>
        <taxon>Agrilinae</taxon>
        <taxon>Agrilus</taxon>
    </lineage>
</organism>
<proteinExistence type="inferred from homology"/>
<dbReference type="Gene3D" id="2.40.10.10">
    <property type="entry name" value="Trypsin-like serine proteases"/>
    <property type="match status" value="1"/>
</dbReference>
<dbReference type="SMART" id="SM00020">
    <property type="entry name" value="Tryp_SPc"/>
    <property type="match status" value="1"/>
</dbReference>
<evidence type="ECO:0000256" key="6">
    <source>
        <dbReference type="SAM" id="SignalP"/>
    </source>
</evidence>
<gene>
    <name evidence="9" type="primary">LOC108742707</name>
</gene>
<evidence type="ECO:0000256" key="4">
    <source>
        <dbReference type="ARBA" id="ARBA00023157"/>
    </source>
</evidence>
<dbReference type="KEGG" id="apln:108742707"/>
<dbReference type="InterPro" id="IPR050430">
    <property type="entry name" value="Peptidase_S1"/>
</dbReference>
<keyword evidence="8" id="KW-1185">Reference proteome</keyword>
<dbReference type="InParanoid" id="A0A1W4XBV7"/>
<evidence type="ECO:0000256" key="3">
    <source>
        <dbReference type="ARBA" id="ARBA00022825"/>
    </source>
</evidence>
<keyword evidence="4" id="KW-1015">Disulfide bond</keyword>
<dbReference type="Pfam" id="PF00089">
    <property type="entry name" value="Trypsin"/>
    <property type="match status" value="1"/>
</dbReference>
<protein>
    <submittedName>
        <fullName evidence="9">Trypsin-2-like</fullName>
    </submittedName>
</protein>
<keyword evidence="2" id="KW-0378">Hydrolase</keyword>
<feature type="signal peptide" evidence="6">
    <location>
        <begin position="1"/>
        <end position="22"/>
    </location>
</feature>
<keyword evidence="3" id="KW-0720">Serine protease</keyword>
<keyword evidence="6" id="KW-0732">Signal</keyword>
<evidence type="ECO:0000313" key="8">
    <source>
        <dbReference type="Proteomes" id="UP000192223"/>
    </source>
</evidence>
<dbReference type="PANTHER" id="PTHR24276">
    <property type="entry name" value="POLYSERASE-RELATED"/>
    <property type="match status" value="1"/>
</dbReference>
<sequence>MNPITVARLLFSFLGCFNIINAASIPSNAALIPSNGRSVEGVNVDIREYPYQVALLYSSSPICAGSILNRKWVLTAAHCLSRSNFLLRYSVRAGSNYRNTGGVSVPVVSTRTHSRYNSGSLDYDIGVAWLQSELTYGSSIRPVELPLPNDYIRPRTTATTTGWEDDVSGSHLRGVSVQIIDNDVCQDSYYDSRVITDNMICAGFASSNTCQGESGEPLVASEYGQLGIASWGNDCGRAGPYGVYTRVSAFRTWINSQTGV</sequence>
<feature type="chain" id="PRO_5010709850" evidence="6">
    <location>
        <begin position="23"/>
        <end position="260"/>
    </location>
</feature>
<dbReference type="GO" id="GO:0004252">
    <property type="term" value="F:serine-type endopeptidase activity"/>
    <property type="evidence" value="ECO:0007669"/>
    <property type="project" value="InterPro"/>
</dbReference>
<evidence type="ECO:0000256" key="2">
    <source>
        <dbReference type="ARBA" id="ARBA00022801"/>
    </source>
</evidence>
<dbReference type="GO" id="GO:0006508">
    <property type="term" value="P:proteolysis"/>
    <property type="evidence" value="ECO:0007669"/>
    <property type="project" value="UniProtKB-KW"/>
</dbReference>
<dbReference type="PROSITE" id="PS00134">
    <property type="entry name" value="TRYPSIN_HIS"/>
    <property type="match status" value="1"/>
</dbReference>
<evidence type="ECO:0000259" key="7">
    <source>
        <dbReference type="PROSITE" id="PS50240"/>
    </source>
</evidence>
<reference evidence="9" key="1">
    <citation type="submission" date="2025-08" db="UniProtKB">
        <authorList>
            <consortium name="RefSeq"/>
        </authorList>
    </citation>
    <scope>IDENTIFICATION</scope>
    <source>
        <tissue evidence="9">Entire body</tissue>
    </source>
</reference>
<dbReference type="STRING" id="224129.A0A1W4XBV7"/>
<accession>A0A1W4XBV7</accession>
<dbReference type="InterPro" id="IPR001314">
    <property type="entry name" value="Peptidase_S1A"/>
</dbReference>
<dbReference type="PROSITE" id="PS50240">
    <property type="entry name" value="TRYPSIN_DOM"/>
    <property type="match status" value="1"/>
</dbReference>
<name>A0A1W4XBV7_AGRPL</name>
<feature type="domain" description="Peptidase S1" evidence="7">
    <location>
        <begin position="38"/>
        <end position="259"/>
    </location>
</feature>
<dbReference type="PRINTS" id="PR00722">
    <property type="entry name" value="CHYMOTRYPSIN"/>
</dbReference>
<dbReference type="SUPFAM" id="SSF50494">
    <property type="entry name" value="Trypsin-like serine proteases"/>
    <property type="match status" value="1"/>
</dbReference>
<evidence type="ECO:0000256" key="5">
    <source>
        <dbReference type="ARBA" id="ARBA00024195"/>
    </source>
</evidence>
<dbReference type="GeneID" id="108742707"/>
<evidence type="ECO:0000256" key="1">
    <source>
        <dbReference type="ARBA" id="ARBA00022670"/>
    </source>
</evidence>
<dbReference type="Proteomes" id="UP000192223">
    <property type="component" value="Unplaced"/>
</dbReference>
<dbReference type="CDD" id="cd00190">
    <property type="entry name" value="Tryp_SPc"/>
    <property type="match status" value="1"/>
</dbReference>
<dbReference type="FunFam" id="2.40.10.10:FF:000002">
    <property type="entry name" value="Transmembrane protease serine"/>
    <property type="match status" value="1"/>
</dbReference>
<dbReference type="OrthoDB" id="10059102at2759"/>
<dbReference type="InterPro" id="IPR009003">
    <property type="entry name" value="Peptidase_S1_PA"/>
</dbReference>
<evidence type="ECO:0000313" key="9">
    <source>
        <dbReference type="RefSeq" id="XP_018333509.1"/>
    </source>
</evidence>
<comment type="similarity">
    <text evidence="5">Belongs to the peptidase S1 family. CLIP subfamily.</text>
</comment>
<dbReference type="PANTHER" id="PTHR24276:SF91">
    <property type="entry name" value="AT26814P-RELATED"/>
    <property type="match status" value="1"/>
</dbReference>
<keyword evidence="1" id="KW-0645">Protease</keyword>
<dbReference type="InterPro" id="IPR018114">
    <property type="entry name" value="TRYPSIN_HIS"/>
</dbReference>
<dbReference type="RefSeq" id="XP_018333509.1">
    <property type="nucleotide sequence ID" value="XM_018478007.1"/>
</dbReference>